<dbReference type="Proteomes" id="UP000054324">
    <property type="component" value="Unassembled WGS sequence"/>
</dbReference>
<proteinExistence type="predicted"/>
<gene>
    <name evidence="2" type="ORF">T265_00888</name>
</gene>
<dbReference type="KEGG" id="ovi:T265_00888"/>
<evidence type="ECO:0000313" key="3">
    <source>
        <dbReference type="Proteomes" id="UP000054324"/>
    </source>
</evidence>
<protein>
    <submittedName>
        <fullName evidence="2">Uncharacterized protein</fullName>
    </submittedName>
</protein>
<dbReference type="GeneID" id="20315076"/>
<feature type="region of interest" description="Disordered" evidence="1">
    <location>
        <begin position="89"/>
        <end position="115"/>
    </location>
</feature>
<keyword evidence="3" id="KW-1185">Reference proteome</keyword>
<dbReference type="EMBL" id="KL596627">
    <property type="protein sequence ID" value="KER33189.1"/>
    <property type="molecule type" value="Genomic_DNA"/>
</dbReference>
<organism evidence="2 3">
    <name type="scientific">Opisthorchis viverrini</name>
    <name type="common">Southeast Asian liver fluke</name>
    <dbReference type="NCBI Taxonomy" id="6198"/>
    <lineage>
        <taxon>Eukaryota</taxon>
        <taxon>Metazoa</taxon>
        <taxon>Spiralia</taxon>
        <taxon>Lophotrochozoa</taxon>
        <taxon>Platyhelminthes</taxon>
        <taxon>Trematoda</taxon>
        <taxon>Digenea</taxon>
        <taxon>Opisthorchiida</taxon>
        <taxon>Opisthorchiata</taxon>
        <taxon>Opisthorchiidae</taxon>
        <taxon>Opisthorchis</taxon>
    </lineage>
</organism>
<dbReference type="OrthoDB" id="9215500at2759"/>
<reference evidence="2 3" key="1">
    <citation type="submission" date="2013-11" db="EMBL/GenBank/DDBJ databases">
        <title>Opisthorchis viverrini - life in the bile duct.</title>
        <authorList>
            <person name="Young N.D."/>
            <person name="Nagarajan N."/>
            <person name="Lin S.J."/>
            <person name="Korhonen P.K."/>
            <person name="Jex A.R."/>
            <person name="Hall R.S."/>
            <person name="Safavi-Hemami H."/>
            <person name="Kaewkong W."/>
            <person name="Bertrand D."/>
            <person name="Gao S."/>
            <person name="Seet Q."/>
            <person name="Wongkham S."/>
            <person name="Teh B.T."/>
            <person name="Wongkham C."/>
            <person name="Intapan P.M."/>
            <person name="Maleewong W."/>
            <person name="Yang X."/>
            <person name="Hu M."/>
            <person name="Wang Z."/>
            <person name="Hofmann A."/>
            <person name="Sternberg P.W."/>
            <person name="Tan P."/>
            <person name="Wang J."/>
            <person name="Gasser R.B."/>
        </authorList>
    </citation>
    <scope>NUCLEOTIDE SEQUENCE [LARGE SCALE GENOMIC DNA]</scope>
</reference>
<dbReference type="CTD" id="20315076"/>
<accession>A0A075AJD4</accession>
<dbReference type="AlphaFoldDB" id="A0A075AJD4"/>
<evidence type="ECO:0000313" key="2">
    <source>
        <dbReference type="EMBL" id="KER33189.1"/>
    </source>
</evidence>
<name>A0A075AJD4_OPIVI</name>
<evidence type="ECO:0000256" key="1">
    <source>
        <dbReference type="SAM" id="MobiDB-lite"/>
    </source>
</evidence>
<sequence length="148" mass="16749">MVIDLWSKRPVARQKCRAESPKQRGGQTVFNQDALLKIAIDRYYGIGQVRVAEQKPTAWSDAVGFVLELFRPKFSEVFEAVSKEDLQRNEEIAPRLNSASRPRPTTKRIMDPDGTQENVGRKVKVVLSRIREYGADLSNTCNAFPVAK</sequence>
<dbReference type="RefSeq" id="XP_009163047.1">
    <property type="nucleotide sequence ID" value="XM_009164783.1"/>
</dbReference>